<feature type="compositionally biased region" description="Low complexity" evidence="1">
    <location>
        <begin position="259"/>
        <end position="273"/>
    </location>
</feature>
<feature type="compositionally biased region" description="Low complexity" evidence="1">
    <location>
        <begin position="171"/>
        <end position="181"/>
    </location>
</feature>
<name>A0A0D2C0S4_9EURO</name>
<feature type="region of interest" description="Disordered" evidence="1">
    <location>
        <begin position="157"/>
        <end position="283"/>
    </location>
</feature>
<organism evidence="2 3">
    <name type="scientific">Cladophialophora immunda</name>
    <dbReference type="NCBI Taxonomy" id="569365"/>
    <lineage>
        <taxon>Eukaryota</taxon>
        <taxon>Fungi</taxon>
        <taxon>Dikarya</taxon>
        <taxon>Ascomycota</taxon>
        <taxon>Pezizomycotina</taxon>
        <taxon>Eurotiomycetes</taxon>
        <taxon>Chaetothyriomycetidae</taxon>
        <taxon>Chaetothyriales</taxon>
        <taxon>Herpotrichiellaceae</taxon>
        <taxon>Cladophialophora</taxon>
    </lineage>
</organism>
<dbReference type="EMBL" id="KN847045">
    <property type="protein sequence ID" value="KIW24070.1"/>
    <property type="molecule type" value="Genomic_DNA"/>
</dbReference>
<protein>
    <submittedName>
        <fullName evidence="2">Uncharacterized protein</fullName>
    </submittedName>
</protein>
<dbReference type="HOGENOM" id="CLU_036220_0_0_1"/>
<gene>
    <name evidence="2" type="ORF">PV07_09805</name>
</gene>
<accession>A0A0D2C0S4</accession>
<reference evidence="2 3" key="1">
    <citation type="submission" date="2015-01" db="EMBL/GenBank/DDBJ databases">
        <title>The Genome Sequence of Cladophialophora immunda CBS83496.</title>
        <authorList>
            <consortium name="The Broad Institute Genomics Platform"/>
            <person name="Cuomo C."/>
            <person name="de Hoog S."/>
            <person name="Gorbushina A."/>
            <person name="Stielow B."/>
            <person name="Teixiera M."/>
            <person name="Abouelleil A."/>
            <person name="Chapman S.B."/>
            <person name="Priest M."/>
            <person name="Young S.K."/>
            <person name="Wortman J."/>
            <person name="Nusbaum C."/>
            <person name="Birren B."/>
        </authorList>
    </citation>
    <scope>NUCLEOTIDE SEQUENCE [LARGE SCALE GENOMIC DNA]</scope>
    <source>
        <strain evidence="2 3">CBS 83496</strain>
    </source>
</reference>
<dbReference type="Proteomes" id="UP000054466">
    <property type="component" value="Unassembled WGS sequence"/>
</dbReference>
<dbReference type="RefSeq" id="XP_016244286.1">
    <property type="nucleotide sequence ID" value="XM_016397095.1"/>
</dbReference>
<keyword evidence="3" id="KW-1185">Reference proteome</keyword>
<dbReference type="GeneID" id="27348999"/>
<proteinExistence type="predicted"/>
<dbReference type="VEuPathDB" id="FungiDB:PV07_09805"/>
<evidence type="ECO:0000313" key="2">
    <source>
        <dbReference type="EMBL" id="KIW24070.1"/>
    </source>
</evidence>
<dbReference type="AlphaFoldDB" id="A0A0D2C0S4"/>
<evidence type="ECO:0000256" key="1">
    <source>
        <dbReference type="SAM" id="MobiDB-lite"/>
    </source>
</evidence>
<evidence type="ECO:0000313" key="3">
    <source>
        <dbReference type="Proteomes" id="UP000054466"/>
    </source>
</evidence>
<dbReference type="OrthoDB" id="25896at2759"/>
<sequence>MSGAEIGIAVIGAVAALITAYKDAGAIVENIKERRKAKGALPPSVALEESIQEGHQEIEKITAKGIQRFGPTFEQGDDIAHRALQSLTIEVQASFLHHLMLASRDDNVIDFEACIDSAIAARLRAVTILNELYLRQQKPSSPNSEVRITLPCAEETKEAVEAAPERRKHSSLTSEPLPLTSRHLQSPVKTPRPSPDEMKEVIEAPPSPERKKRSGTLESEPPPIPGQVPRKSSWNVFKKLHRTSSAEKESISTLLPQATSRPPSYVTSPTSPSIRSLDDPRRPQVMTPPISPVSTVSSIDVLAAAGFCKGAYYIQQGIYEKGVQVSMKNMEWACHCRKCPFTTPADRDERGRARFDDKAHSTRNLRWRSLLLFKSHISSSRQNTRVYRCLLCVLLGDSTSVYQGEHSLFEHMYHHQGGVVNGVELWGPICLDPSGARMGSERTFDICFAENPRFAPPKGAFEMGVATEIVEADGTEIYDEDVFKNQWVDEGQR</sequence>